<keyword evidence="1" id="KW-0328">Glycosyltransferase</keyword>
<evidence type="ECO:0000256" key="1">
    <source>
        <dbReference type="ARBA" id="ARBA00022676"/>
    </source>
</evidence>
<organism evidence="3">
    <name type="scientific">viral metagenome</name>
    <dbReference type="NCBI Taxonomy" id="1070528"/>
    <lineage>
        <taxon>unclassified sequences</taxon>
        <taxon>metagenomes</taxon>
        <taxon>organismal metagenomes</taxon>
    </lineage>
</organism>
<dbReference type="GO" id="GO:0005975">
    <property type="term" value="P:carbohydrate metabolic process"/>
    <property type="evidence" value="ECO:0007669"/>
    <property type="project" value="InterPro"/>
</dbReference>
<dbReference type="GO" id="GO:0016020">
    <property type="term" value="C:membrane"/>
    <property type="evidence" value="ECO:0007669"/>
    <property type="project" value="InterPro"/>
</dbReference>
<protein>
    <recommendedName>
        <fullName evidence="4">Glycosyltransferase</fullName>
    </recommendedName>
</protein>
<dbReference type="Pfam" id="PF01531">
    <property type="entry name" value="Glyco_transf_11"/>
    <property type="match status" value="1"/>
</dbReference>
<keyword evidence="2" id="KW-0808">Transferase</keyword>
<dbReference type="CDD" id="cd11301">
    <property type="entry name" value="Fut1_Fut2_like"/>
    <property type="match status" value="1"/>
</dbReference>
<evidence type="ECO:0000313" key="3">
    <source>
        <dbReference type="EMBL" id="QHU09626.1"/>
    </source>
</evidence>
<sequence length="263" mass="29947">MYIHLGYNQSGLGNQLYVYAAGVVGKIKSGYKLCMVRSAGNPHSDTDYRPMLLQGESVDNSDPNSILIHQHLGQSEKWDDSTIKTDGIHNYYMVGPLYQNYQSIKDVIPIIRNDFKKVFAEKFPGFKETVDSKSAFVHVRRGDYTKAFSKVLPTIKYYKRGIEMLKTAGIENIYLLSDDLKWCKKRLGGLGLTPFEEDDELKTLYLMSLCKGGAVISASTFSSWGAILGPDENKKSVIVYPKKWLQRTNDNNYLDFPFWWHGI</sequence>
<dbReference type="AlphaFoldDB" id="A0A6C0JXU0"/>
<dbReference type="InterPro" id="IPR002516">
    <property type="entry name" value="Glyco_trans_11"/>
</dbReference>
<name>A0A6C0JXU0_9ZZZZ</name>
<dbReference type="PANTHER" id="PTHR11927">
    <property type="entry name" value="GALACTOSIDE 2-L-FUCOSYLTRANSFERASE"/>
    <property type="match status" value="1"/>
</dbReference>
<evidence type="ECO:0000256" key="2">
    <source>
        <dbReference type="ARBA" id="ARBA00022679"/>
    </source>
</evidence>
<dbReference type="EMBL" id="MN740740">
    <property type="protein sequence ID" value="QHU09626.1"/>
    <property type="molecule type" value="Genomic_DNA"/>
</dbReference>
<accession>A0A6C0JXU0</accession>
<proteinExistence type="predicted"/>
<dbReference type="PANTHER" id="PTHR11927:SF9">
    <property type="entry name" value="L-FUCOSYLTRANSFERASE"/>
    <property type="match status" value="1"/>
</dbReference>
<reference evidence="3" key="1">
    <citation type="journal article" date="2020" name="Nature">
        <title>Giant virus diversity and host interactions through global metagenomics.</title>
        <authorList>
            <person name="Schulz F."/>
            <person name="Roux S."/>
            <person name="Paez-Espino D."/>
            <person name="Jungbluth S."/>
            <person name="Walsh D.A."/>
            <person name="Denef V.J."/>
            <person name="McMahon K.D."/>
            <person name="Konstantinidis K.T."/>
            <person name="Eloe-Fadrosh E.A."/>
            <person name="Kyrpides N.C."/>
            <person name="Woyke T."/>
        </authorList>
    </citation>
    <scope>NUCLEOTIDE SEQUENCE</scope>
    <source>
        <strain evidence="3">GVMAG-S-1101164-105</strain>
    </source>
</reference>
<evidence type="ECO:0008006" key="4">
    <source>
        <dbReference type="Google" id="ProtNLM"/>
    </source>
</evidence>
<dbReference type="GO" id="GO:0008107">
    <property type="term" value="F:galactoside 2-alpha-L-fucosyltransferase activity"/>
    <property type="evidence" value="ECO:0007669"/>
    <property type="project" value="InterPro"/>
</dbReference>